<evidence type="ECO:0000313" key="4">
    <source>
        <dbReference type="Proteomes" id="UP000287401"/>
    </source>
</evidence>
<dbReference type="InterPro" id="IPR057727">
    <property type="entry name" value="WCX_dom"/>
</dbReference>
<evidence type="ECO:0000259" key="2">
    <source>
        <dbReference type="Pfam" id="PF25583"/>
    </source>
</evidence>
<dbReference type="PANTHER" id="PTHR34580">
    <property type="match status" value="1"/>
</dbReference>
<name>A0A430BQM8_SPHYA</name>
<evidence type="ECO:0000313" key="3">
    <source>
        <dbReference type="EMBL" id="RSU55048.1"/>
    </source>
</evidence>
<dbReference type="Pfam" id="PF25583">
    <property type="entry name" value="WCX"/>
    <property type="match status" value="1"/>
</dbReference>
<reference evidence="3 4" key="1">
    <citation type="submission" date="2018-07" db="EMBL/GenBank/DDBJ databases">
        <title>Genomic and Epidemiologic Investigation of an Indolent Hospital Outbreak.</title>
        <authorList>
            <person name="Johnson R.C."/>
            <person name="Deming C."/>
            <person name="Conlan S."/>
            <person name="Zellmer C.J."/>
            <person name="Michelin A.V."/>
            <person name="Lee-Lin S."/>
            <person name="Thomas P.J."/>
            <person name="Park M."/>
            <person name="Weingarten R.A."/>
            <person name="Less J."/>
            <person name="Dekker J.P."/>
            <person name="Frank K.M."/>
            <person name="Musser K.A."/>
            <person name="Mcquiston J.R."/>
            <person name="Henderson D.K."/>
            <person name="Lau A.F."/>
            <person name="Palmore T.N."/>
            <person name="Segre J.A."/>
        </authorList>
    </citation>
    <scope>NUCLEOTIDE SEQUENCE [LARGE SCALE GENOMIC DNA]</scope>
    <source>
        <strain evidence="3 4">SK-NIH.Env6_1116</strain>
    </source>
</reference>
<accession>A0A430BQM8</accession>
<proteinExistence type="predicted"/>
<dbReference type="RefSeq" id="WP_125999269.1">
    <property type="nucleotide sequence ID" value="NZ_CALUBW010000022.1"/>
</dbReference>
<dbReference type="PROSITE" id="PS52050">
    <property type="entry name" value="WYL"/>
    <property type="match status" value="1"/>
</dbReference>
<organism evidence="3 4">
    <name type="scientific">Sphingobium yanoikuyae</name>
    <name type="common">Sphingomonas yanoikuyae</name>
    <dbReference type="NCBI Taxonomy" id="13690"/>
    <lineage>
        <taxon>Bacteria</taxon>
        <taxon>Pseudomonadati</taxon>
        <taxon>Pseudomonadota</taxon>
        <taxon>Alphaproteobacteria</taxon>
        <taxon>Sphingomonadales</taxon>
        <taxon>Sphingomonadaceae</taxon>
        <taxon>Sphingobium</taxon>
    </lineage>
</organism>
<feature type="domain" description="WYL" evidence="1">
    <location>
        <begin position="150"/>
        <end position="220"/>
    </location>
</feature>
<comment type="caution">
    <text evidence="3">The sequence shown here is derived from an EMBL/GenBank/DDBJ whole genome shotgun (WGS) entry which is preliminary data.</text>
</comment>
<protein>
    <submittedName>
        <fullName evidence="3">WYL domain-containing protein</fullName>
    </submittedName>
</protein>
<sequence>MAFSKAQELLRLAMLATGRRGVTLEDIQEEFSCSERTAQRMTFALQAAFPQTDYAIGEDRRARWNIPARAIAPLLTPSSEELVALAEAIAQLDHAGMPKEAAHARSLERKVRALIPPDKGTKLDVDKEAILEALGHAARPGPQPAADEDVVEAIYEALKGPNLLRISYRRRDEDEPSERIVAPHGLLLGVRRYLVARDTGKGPEANLRHYRVEEIYEAEMLPGSFEIDQGFNLKRHAERGFGSYESEREFGEVIWRFAPNAAAHARRFVFHPTQSAEEGEDGSLTVRFMASGFLEMTWHLYQWGDSVEVLAPEPLREMVHQYRRVFPALP</sequence>
<dbReference type="AlphaFoldDB" id="A0A430BQM8"/>
<dbReference type="InterPro" id="IPR051534">
    <property type="entry name" value="CBASS_pafABC_assoc_protein"/>
</dbReference>
<dbReference type="EMBL" id="QRAL01000023">
    <property type="protein sequence ID" value="RSU55048.1"/>
    <property type="molecule type" value="Genomic_DNA"/>
</dbReference>
<evidence type="ECO:0000259" key="1">
    <source>
        <dbReference type="Pfam" id="PF13280"/>
    </source>
</evidence>
<dbReference type="Proteomes" id="UP000287401">
    <property type="component" value="Unassembled WGS sequence"/>
</dbReference>
<dbReference type="PANTHER" id="PTHR34580:SF1">
    <property type="entry name" value="PROTEIN PAFC"/>
    <property type="match status" value="1"/>
</dbReference>
<feature type="domain" description="WCX" evidence="2">
    <location>
        <begin position="256"/>
        <end position="321"/>
    </location>
</feature>
<dbReference type="Pfam" id="PF13280">
    <property type="entry name" value="WYL"/>
    <property type="match status" value="1"/>
</dbReference>
<gene>
    <name evidence="3" type="ORF">DAH51_18410</name>
</gene>
<dbReference type="InterPro" id="IPR026881">
    <property type="entry name" value="WYL_dom"/>
</dbReference>